<comment type="caution">
    <text evidence="2">The sequence shown here is derived from an EMBL/GenBank/DDBJ whole genome shotgun (WGS) entry which is preliminary data.</text>
</comment>
<dbReference type="RefSeq" id="WP_114003727.1">
    <property type="nucleotide sequence ID" value="NZ_QGDC01000001.1"/>
</dbReference>
<dbReference type="Proteomes" id="UP000253209">
    <property type="component" value="Unassembled WGS sequence"/>
</dbReference>
<evidence type="ECO:0000256" key="1">
    <source>
        <dbReference type="SAM" id="MobiDB-lite"/>
    </source>
</evidence>
<organism evidence="2 3">
    <name type="scientific">Mucilaginibacter hurinus</name>
    <dbReference type="NCBI Taxonomy" id="2201324"/>
    <lineage>
        <taxon>Bacteria</taxon>
        <taxon>Pseudomonadati</taxon>
        <taxon>Bacteroidota</taxon>
        <taxon>Sphingobacteriia</taxon>
        <taxon>Sphingobacteriales</taxon>
        <taxon>Sphingobacteriaceae</taxon>
        <taxon>Mucilaginibacter</taxon>
    </lineage>
</organism>
<evidence type="ECO:0000313" key="3">
    <source>
        <dbReference type="Proteomes" id="UP000253209"/>
    </source>
</evidence>
<keyword evidence="3" id="KW-1185">Reference proteome</keyword>
<dbReference type="AlphaFoldDB" id="A0A367GU47"/>
<feature type="region of interest" description="Disordered" evidence="1">
    <location>
        <begin position="190"/>
        <end position="221"/>
    </location>
</feature>
<proteinExistence type="predicted"/>
<evidence type="ECO:0000313" key="2">
    <source>
        <dbReference type="EMBL" id="RCH56830.1"/>
    </source>
</evidence>
<dbReference type="EMBL" id="QGDC01000001">
    <property type="protein sequence ID" value="RCH56830.1"/>
    <property type="molecule type" value="Genomic_DNA"/>
</dbReference>
<gene>
    <name evidence="2" type="ORF">DJ568_02955</name>
</gene>
<protein>
    <submittedName>
        <fullName evidence="2">Uncharacterized protein</fullName>
    </submittedName>
</protein>
<reference evidence="2 3" key="1">
    <citation type="submission" date="2018-05" db="EMBL/GenBank/DDBJ databases">
        <title>Mucilaginibacter hurinus sp. nov., isolated from briquette warehouse soil.</title>
        <authorList>
            <person name="Choi L."/>
        </authorList>
    </citation>
    <scope>NUCLEOTIDE SEQUENCE [LARGE SCALE GENOMIC DNA]</scope>
    <source>
        <strain evidence="2 3">ZR32</strain>
    </source>
</reference>
<name>A0A367GU47_9SPHI</name>
<accession>A0A367GU47</accession>
<sequence length="221" mass="25009">METVKTALIPDKLLETPYSGEVIASLEDALTRGLAHVLVELQPSERSLRPADLVYYDDEDEATDDWELKTTGGYLPGGSDHPVYCRRTERLLCDVRLANMTMPEHLIAGVLFVYHAEQDVFLEKGKPFNQIPMTKIWEDQLWSQFFFDHQTKNVYQGGFPNGEPPAHVQLVILPTIPYCDKLGINIKTHQEKQGGSKQAAKRAHPIGKPEKTKLKKGRKVQ</sequence>
<dbReference type="OrthoDB" id="797043at2"/>